<keyword evidence="1" id="KW-1133">Transmembrane helix</keyword>
<name>A0ABX5TCF8_9ENTR</name>
<dbReference type="Proteomes" id="UP000296284">
    <property type="component" value="Chromosome"/>
</dbReference>
<reference evidence="2 3" key="1">
    <citation type="submission" date="2019-03" db="EMBL/GenBank/DDBJ databases">
        <title>Complete genome sequence of Citrobacter sp. SNU WT2 isolated from diseased rainbow trout.</title>
        <authorList>
            <person name="Oh W.T."/>
            <person name="Park S.C."/>
        </authorList>
    </citation>
    <scope>NUCLEOTIDE SEQUENCE [LARGE SCALE GENOMIC DNA]</scope>
    <source>
        <strain evidence="2 3">SNU WT2</strain>
    </source>
</reference>
<evidence type="ECO:0000313" key="2">
    <source>
        <dbReference type="EMBL" id="QBX82950.1"/>
    </source>
</evidence>
<evidence type="ECO:0008006" key="4">
    <source>
        <dbReference type="Google" id="ProtNLM"/>
    </source>
</evidence>
<protein>
    <recommendedName>
        <fullName evidence="4">3-phosphoshikimate 1-carboxyvinyltransferase</fullName>
    </recommendedName>
</protein>
<feature type="transmembrane region" description="Helical" evidence="1">
    <location>
        <begin position="85"/>
        <end position="109"/>
    </location>
</feature>
<keyword evidence="3" id="KW-1185">Reference proteome</keyword>
<keyword evidence="1" id="KW-0812">Transmembrane</keyword>
<dbReference type="EMBL" id="CP038469">
    <property type="protein sequence ID" value="QBX82950.1"/>
    <property type="molecule type" value="Genomic_DNA"/>
</dbReference>
<proteinExistence type="predicted"/>
<evidence type="ECO:0000256" key="1">
    <source>
        <dbReference type="SAM" id="Phobius"/>
    </source>
</evidence>
<keyword evidence="1" id="KW-0472">Membrane</keyword>
<accession>A0ABX5TCF8</accession>
<evidence type="ECO:0000313" key="3">
    <source>
        <dbReference type="Proteomes" id="UP000296284"/>
    </source>
</evidence>
<sequence>MPSPQNRPPVIERFYAQLDEKIAEELTPEQKDGVEKAVLAISLGSRHQVDIRRSFPFFGKRFYLVFLFGRDLRQQHRQESTLSRILLTFLLLFAVLFVTCCVLLTLYMIKSALGIDVFQNFHVGIWDWWLSLKNH</sequence>
<organism evidence="2 3">
    <name type="scientific">Citrobacter tructae</name>
    <dbReference type="NCBI Taxonomy" id="2562449"/>
    <lineage>
        <taxon>Bacteria</taxon>
        <taxon>Pseudomonadati</taxon>
        <taxon>Pseudomonadota</taxon>
        <taxon>Gammaproteobacteria</taxon>
        <taxon>Enterobacterales</taxon>
        <taxon>Enterobacteriaceae</taxon>
        <taxon>Citrobacter</taxon>
    </lineage>
</organism>
<gene>
    <name evidence="2" type="ORF">E4Z61_22370</name>
</gene>
<dbReference type="RefSeq" id="WP_135324626.1">
    <property type="nucleotide sequence ID" value="NZ_CP038469.1"/>
</dbReference>